<evidence type="ECO:0000256" key="3">
    <source>
        <dbReference type="ARBA" id="ARBA00022723"/>
    </source>
</evidence>
<evidence type="ECO:0000256" key="1">
    <source>
        <dbReference type="ARBA" id="ARBA00001971"/>
    </source>
</evidence>
<keyword evidence="3" id="KW-0479">Metal-binding</keyword>
<dbReference type="GO" id="GO:0020037">
    <property type="term" value="F:heme binding"/>
    <property type="evidence" value="ECO:0007669"/>
    <property type="project" value="InterPro"/>
</dbReference>
<evidence type="ECO:0000313" key="6">
    <source>
        <dbReference type="Ensembl" id="ENSMZEP00005016961.1"/>
    </source>
</evidence>
<dbReference type="GO" id="GO:0006805">
    <property type="term" value="P:xenobiotic metabolic process"/>
    <property type="evidence" value="ECO:0007669"/>
    <property type="project" value="TreeGrafter"/>
</dbReference>
<name>A0A3P9C4Y9_9CICH</name>
<dbReference type="Ensembl" id="ENSMZET00005017501.1">
    <property type="protein sequence ID" value="ENSMZEP00005016961.1"/>
    <property type="gene ID" value="ENSMZEG00005012729.1"/>
</dbReference>
<dbReference type="GO" id="GO:0005506">
    <property type="term" value="F:iron ion binding"/>
    <property type="evidence" value="ECO:0007669"/>
    <property type="project" value="InterPro"/>
</dbReference>
<evidence type="ECO:0000256" key="4">
    <source>
        <dbReference type="ARBA" id="ARBA00023004"/>
    </source>
</evidence>
<dbReference type="GO" id="GO:0006082">
    <property type="term" value="P:organic acid metabolic process"/>
    <property type="evidence" value="ECO:0007669"/>
    <property type="project" value="TreeGrafter"/>
</dbReference>
<dbReference type="InterPro" id="IPR001128">
    <property type="entry name" value="Cyt_P450"/>
</dbReference>
<dbReference type="Pfam" id="PF00067">
    <property type="entry name" value="p450"/>
    <property type="match status" value="1"/>
</dbReference>
<dbReference type="Proteomes" id="UP000265160">
    <property type="component" value="LG15"/>
</dbReference>
<dbReference type="SUPFAM" id="SSF48264">
    <property type="entry name" value="Cytochrome P450"/>
    <property type="match status" value="1"/>
</dbReference>
<sequence>RIRVPALIYCLSCLSSSLSISSSLQASILKKKQKGPPGPRPLPVLGNLLQLDLKGPYKTLLEKYGSVFTVYLGPNKVVILAGYRTVKEALVDYDEEFGDAQQTLEMRHFALTKLRDFGMGKRACEDKIIEECQHLIEVFKKFKGKNLSHLFELN</sequence>
<dbReference type="AlphaFoldDB" id="A0A3P9C4Y9"/>
<reference evidence="6" key="3">
    <citation type="submission" date="2025-09" db="UniProtKB">
        <authorList>
            <consortium name="Ensembl"/>
        </authorList>
    </citation>
    <scope>IDENTIFICATION</scope>
</reference>
<dbReference type="InterPro" id="IPR036396">
    <property type="entry name" value="Cyt_P450_sf"/>
</dbReference>
<accession>A0A3P9C4Y9</accession>
<protein>
    <submittedName>
        <fullName evidence="6">Uncharacterized protein</fullName>
    </submittedName>
</protein>
<proteinExistence type="inferred from homology"/>
<dbReference type="InterPro" id="IPR050182">
    <property type="entry name" value="Cytochrome_P450_fam2"/>
</dbReference>
<keyword evidence="7" id="KW-1185">Reference proteome</keyword>
<evidence type="ECO:0000256" key="5">
    <source>
        <dbReference type="SAM" id="SignalP"/>
    </source>
</evidence>
<dbReference type="PANTHER" id="PTHR24300:SF319">
    <property type="entry name" value="CYTOCHROME P450, FAMILY 2, SUBFAMILY AC, POLYPEPTIDE 1"/>
    <property type="match status" value="1"/>
</dbReference>
<dbReference type="Gene3D" id="1.10.630.10">
    <property type="entry name" value="Cytochrome P450"/>
    <property type="match status" value="1"/>
</dbReference>
<feature type="chain" id="PRO_5018059383" evidence="5">
    <location>
        <begin position="20"/>
        <end position="154"/>
    </location>
</feature>
<dbReference type="GeneTree" id="ENSGT00940000162649"/>
<dbReference type="GO" id="GO:0016712">
    <property type="term" value="F:oxidoreductase activity, acting on paired donors, with incorporation or reduction of molecular oxygen, reduced flavin or flavoprotein as one donor, and incorporation of one atom of oxygen"/>
    <property type="evidence" value="ECO:0007669"/>
    <property type="project" value="TreeGrafter"/>
</dbReference>
<evidence type="ECO:0000313" key="7">
    <source>
        <dbReference type="Proteomes" id="UP000265160"/>
    </source>
</evidence>
<comment type="cofactor">
    <cofactor evidence="1">
        <name>heme</name>
        <dbReference type="ChEBI" id="CHEBI:30413"/>
    </cofactor>
</comment>
<organism evidence="6 7">
    <name type="scientific">Maylandia zebra</name>
    <name type="common">zebra mbuna</name>
    <dbReference type="NCBI Taxonomy" id="106582"/>
    <lineage>
        <taxon>Eukaryota</taxon>
        <taxon>Metazoa</taxon>
        <taxon>Chordata</taxon>
        <taxon>Craniata</taxon>
        <taxon>Vertebrata</taxon>
        <taxon>Euteleostomi</taxon>
        <taxon>Actinopterygii</taxon>
        <taxon>Neopterygii</taxon>
        <taxon>Teleostei</taxon>
        <taxon>Neoteleostei</taxon>
        <taxon>Acanthomorphata</taxon>
        <taxon>Ovalentaria</taxon>
        <taxon>Cichlomorphae</taxon>
        <taxon>Cichliformes</taxon>
        <taxon>Cichlidae</taxon>
        <taxon>African cichlids</taxon>
        <taxon>Pseudocrenilabrinae</taxon>
        <taxon>Haplochromini</taxon>
        <taxon>Maylandia</taxon>
        <taxon>Maylandia zebra complex</taxon>
    </lineage>
</organism>
<keyword evidence="5" id="KW-0732">Signal</keyword>
<feature type="signal peptide" evidence="5">
    <location>
        <begin position="1"/>
        <end position="19"/>
    </location>
</feature>
<reference evidence="6 7" key="1">
    <citation type="journal article" date="2014" name="Nature">
        <title>The genomic substrate for adaptive radiation in African cichlid fish.</title>
        <authorList>
            <person name="Brawand D."/>
            <person name="Wagner C.E."/>
            <person name="Li Y.I."/>
            <person name="Malinsky M."/>
            <person name="Keller I."/>
            <person name="Fan S."/>
            <person name="Simakov O."/>
            <person name="Ng A.Y."/>
            <person name="Lim Z.W."/>
            <person name="Bezault E."/>
            <person name="Turner-Maier J."/>
            <person name="Johnson J."/>
            <person name="Alcazar R."/>
            <person name="Noh H.J."/>
            <person name="Russell P."/>
            <person name="Aken B."/>
            <person name="Alfoldi J."/>
            <person name="Amemiya C."/>
            <person name="Azzouzi N."/>
            <person name="Baroiller J.F."/>
            <person name="Barloy-Hubler F."/>
            <person name="Berlin A."/>
            <person name="Bloomquist R."/>
            <person name="Carleton K.L."/>
            <person name="Conte M.A."/>
            <person name="D'Cotta H."/>
            <person name="Eshel O."/>
            <person name="Gaffney L."/>
            <person name="Galibert F."/>
            <person name="Gante H.F."/>
            <person name="Gnerre S."/>
            <person name="Greuter L."/>
            <person name="Guyon R."/>
            <person name="Haddad N.S."/>
            <person name="Haerty W."/>
            <person name="Harris R.M."/>
            <person name="Hofmann H.A."/>
            <person name="Hourlier T."/>
            <person name="Hulata G."/>
            <person name="Jaffe D.B."/>
            <person name="Lara M."/>
            <person name="Lee A.P."/>
            <person name="MacCallum I."/>
            <person name="Mwaiko S."/>
            <person name="Nikaido M."/>
            <person name="Nishihara H."/>
            <person name="Ozouf-Costaz C."/>
            <person name="Penman D.J."/>
            <person name="Przybylski D."/>
            <person name="Rakotomanga M."/>
            <person name="Renn S.C.P."/>
            <person name="Ribeiro F.J."/>
            <person name="Ron M."/>
            <person name="Salzburger W."/>
            <person name="Sanchez-Pulido L."/>
            <person name="Santos M.E."/>
            <person name="Searle S."/>
            <person name="Sharpe T."/>
            <person name="Swofford R."/>
            <person name="Tan F.J."/>
            <person name="Williams L."/>
            <person name="Young S."/>
            <person name="Yin S."/>
            <person name="Okada N."/>
            <person name="Kocher T.D."/>
            <person name="Miska E.A."/>
            <person name="Lander E.S."/>
            <person name="Venkatesh B."/>
            <person name="Fernald R.D."/>
            <person name="Meyer A."/>
            <person name="Ponting C.P."/>
            <person name="Streelman J.T."/>
            <person name="Lindblad-Toh K."/>
            <person name="Seehausen O."/>
            <person name="Di Palma F."/>
        </authorList>
    </citation>
    <scope>NUCLEOTIDE SEQUENCE</scope>
</reference>
<dbReference type="GO" id="GO:0005737">
    <property type="term" value="C:cytoplasm"/>
    <property type="evidence" value="ECO:0007669"/>
    <property type="project" value="TreeGrafter"/>
</dbReference>
<dbReference type="InterPro" id="IPR002401">
    <property type="entry name" value="Cyt_P450_E_grp-I"/>
</dbReference>
<comment type="similarity">
    <text evidence="2">Belongs to the cytochrome P450 family.</text>
</comment>
<reference evidence="6" key="2">
    <citation type="submission" date="2025-08" db="UniProtKB">
        <authorList>
            <consortium name="Ensembl"/>
        </authorList>
    </citation>
    <scope>IDENTIFICATION</scope>
</reference>
<evidence type="ECO:0000256" key="2">
    <source>
        <dbReference type="ARBA" id="ARBA00010617"/>
    </source>
</evidence>
<dbReference type="PRINTS" id="PR00463">
    <property type="entry name" value="EP450I"/>
</dbReference>
<keyword evidence="4" id="KW-0408">Iron</keyword>
<dbReference type="PANTHER" id="PTHR24300">
    <property type="entry name" value="CYTOCHROME P450 508A4-RELATED"/>
    <property type="match status" value="1"/>
</dbReference>